<evidence type="ECO:0000256" key="2">
    <source>
        <dbReference type="ARBA" id="ARBA00004477"/>
    </source>
</evidence>
<evidence type="ECO:0000256" key="9">
    <source>
        <dbReference type="SAM" id="MobiDB-lite"/>
    </source>
</evidence>
<feature type="compositionally biased region" description="Low complexity" evidence="9">
    <location>
        <begin position="17"/>
        <end position="27"/>
    </location>
</feature>
<dbReference type="AlphaFoldDB" id="A0AAD6C0U7"/>
<comment type="subunit">
    <text evidence="4">Homooligomer.</text>
</comment>
<dbReference type="Pfam" id="PF03151">
    <property type="entry name" value="TPT"/>
    <property type="match status" value="1"/>
</dbReference>
<comment type="function">
    <text evidence="1">Involved in the import of GDP-mannose from the cytoplasm into the Golgi lumen.</text>
</comment>
<feature type="transmembrane region" description="Helical" evidence="10">
    <location>
        <begin position="58"/>
        <end position="79"/>
    </location>
</feature>
<keyword evidence="5 10" id="KW-0812">Transmembrane</keyword>
<feature type="transmembrane region" description="Helical" evidence="10">
    <location>
        <begin position="85"/>
        <end position="108"/>
    </location>
</feature>
<evidence type="ECO:0000256" key="7">
    <source>
        <dbReference type="ARBA" id="ARBA00022989"/>
    </source>
</evidence>
<proteinExistence type="inferred from homology"/>
<comment type="subcellular location">
    <subcellularLocation>
        <location evidence="2">Endoplasmic reticulum membrane</location>
        <topology evidence="2">Multi-pass membrane protein</topology>
    </subcellularLocation>
</comment>
<keyword evidence="6" id="KW-0256">Endoplasmic reticulum</keyword>
<keyword evidence="8 10" id="KW-0472">Membrane</keyword>
<dbReference type="EMBL" id="JAPVEA010000008">
    <property type="protein sequence ID" value="KAJ5440210.1"/>
    <property type="molecule type" value="Genomic_DNA"/>
</dbReference>
<evidence type="ECO:0000256" key="10">
    <source>
        <dbReference type="SAM" id="Phobius"/>
    </source>
</evidence>
<evidence type="ECO:0000256" key="3">
    <source>
        <dbReference type="ARBA" id="ARBA00010425"/>
    </source>
</evidence>
<evidence type="ECO:0000313" key="13">
    <source>
        <dbReference type="Proteomes" id="UP001213681"/>
    </source>
</evidence>
<feature type="region of interest" description="Disordered" evidence="9">
    <location>
        <begin position="1"/>
        <end position="29"/>
    </location>
</feature>
<feature type="transmembrane region" description="Helical" evidence="10">
    <location>
        <begin position="120"/>
        <end position="140"/>
    </location>
</feature>
<dbReference type="PANTHER" id="PTHR11132">
    <property type="entry name" value="SOLUTE CARRIER FAMILY 35"/>
    <property type="match status" value="1"/>
</dbReference>
<feature type="transmembrane region" description="Helical" evidence="10">
    <location>
        <begin position="233"/>
        <end position="253"/>
    </location>
</feature>
<feature type="transmembrane region" description="Helical" evidence="10">
    <location>
        <begin position="333"/>
        <end position="351"/>
    </location>
</feature>
<organism evidence="12 13">
    <name type="scientific">Penicillium daleae</name>
    <dbReference type="NCBI Taxonomy" id="63821"/>
    <lineage>
        <taxon>Eukaryota</taxon>
        <taxon>Fungi</taxon>
        <taxon>Dikarya</taxon>
        <taxon>Ascomycota</taxon>
        <taxon>Pezizomycotina</taxon>
        <taxon>Eurotiomycetes</taxon>
        <taxon>Eurotiomycetidae</taxon>
        <taxon>Eurotiales</taxon>
        <taxon>Aspergillaceae</taxon>
        <taxon>Penicillium</taxon>
    </lineage>
</organism>
<dbReference type="RefSeq" id="XP_056763439.1">
    <property type="nucleotide sequence ID" value="XM_056914590.1"/>
</dbReference>
<name>A0AAD6C0U7_9EURO</name>
<protein>
    <submittedName>
        <fullName evidence="12">Drug/metabolite transporter</fullName>
    </submittedName>
</protein>
<comment type="similarity">
    <text evidence="3">Belongs to the TPT transporter family. SLC35D subfamily.</text>
</comment>
<feature type="transmembrane region" description="Helical" evidence="10">
    <location>
        <begin position="273"/>
        <end position="295"/>
    </location>
</feature>
<comment type="caution">
    <text evidence="12">The sequence shown here is derived from an EMBL/GenBank/DDBJ whole genome shotgun (WGS) entry which is preliminary data.</text>
</comment>
<keyword evidence="13" id="KW-1185">Reference proteome</keyword>
<keyword evidence="7 10" id="KW-1133">Transmembrane helix</keyword>
<dbReference type="InterPro" id="IPR037185">
    <property type="entry name" value="EmrE-like"/>
</dbReference>
<dbReference type="InterPro" id="IPR050186">
    <property type="entry name" value="TPT_transporter"/>
</dbReference>
<feature type="transmembrane region" description="Helical" evidence="10">
    <location>
        <begin position="198"/>
        <end position="221"/>
    </location>
</feature>
<gene>
    <name evidence="12" type="ORF">N7458_011208</name>
</gene>
<evidence type="ECO:0000256" key="5">
    <source>
        <dbReference type="ARBA" id="ARBA00022692"/>
    </source>
</evidence>
<dbReference type="GeneID" id="81604833"/>
<accession>A0AAD6C0U7</accession>
<reference evidence="12" key="2">
    <citation type="journal article" date="2023" name="IMA Fungus">
        <title>Comparative genomic study of the Penicillium genus elucidates a diverse pangenome and 15 lateral gene transfer events.</title>
        <authorList>
            <person name="Petersen C."/>
            <person name="Sorensen T."/>
            <person name="Nielsen M.R."/>
            <person name="Sondergaard T.E."/>
            <person name="Sorensen J.L."/>
            <person name="Fitzpatrick D.A."/>
            <person name="Frisvad J.C."/>
            <person name="Nielsen K.L."/>
        </authorList>
    </citation>
    <scope>NUCLEOTIDE SEQUENCE</scope>
    <source>
        <strain evidence="12">IBT 16125</strain>
    </source>
</reference>
<evidence type="ECO:0000256" key="4">
    <source>
        <dbReference type="ARBA" id="ARBA00011182"/>
    </source>
</evidence>
<feature type="domain" description="Sugar phosphate transporter" evidence="11">
    <location>
        <begin position="67"/>
        <end position="352"/>
    </location>
</feature>
<reference evidence="12" key="1">
    <citation type="submission" date="2022-12" db="EMBL/GenBank/DDBJ databases">
        <authorList>
            <person name="Petersen C."/>
        </authorList>
    </citation>
    <scope>NUCLEOTIDE SEQUENCE</scope>
    <source>
        <strain evidence="12">IBT 16125</strain>
    </source>
</reference>
<dbReference type="SUPFAM" id="SSF103481">
    <property type="entry name" value="Multidrug resistance efflux transporter EmrE"/>
    <property type="match status" value="1"/>
</dbReference>
<dbReference type="Proteomes" id="UP001213681">
    <property type="component" value="Unassembled WGS sequence"/>
</dbReference>
<dbReference type="InterPro" id="IPR004853">
    <property type="entry name" value="Sugar_P_trans_dom"/>
</dbReference>
<evidence type="ECO:0000259" key="11">
    <source>
        <dbReference type="Pfam" id="PF03151"/>
    </source>
</evidence>
<evidence type="ECO:0000313" key="12">
    <source>
        <dbReference type="EMBL" id="KAJ5440210.1"/>
    </source>
</evidence>
<evidence type="ECO:0000256" key="1">
    <source>
        <dbReference type="ARBA" id="ARBA00003420"/>
    </source>
</evidence>
<sequence length="364" mass="39611">MSYSKQEDEEVGMKLLSESSPRPSMSSTAVDDLEANHKEAVSDTPVELEYQTPTGVKYAWLGALLVFGMLLTVHNKFILQTFPCPWLLTGIHSTFSGLGTFLLLKLGYFKLSKLSQRDHLVLVAYSVLFSVNIFFSNYSLSLVSLAFFQIVRNTSPIFTVLLERLFFARSYQLATYIALVPIVLGAALTASGDFQFTVFGSIISIIGVLLGVVKIIVTNRLMTGSLALPSLELIYRMSIYAAIQTIIIGLYAGELSNLEPSALWRTDASDESAPLITSTVASLLGNGILALLLNISSFQANKVAGSLAITVWGNVRQTLTLILGILFMGDFNLNLQTGAGIVLVVIGCAFYSKTELDSKKETKS</sequence>
<evidence type="ECO:0000256" key="8">
    <source>
        <dbReference type="ARBA" id="ARBA00023136"/>
    </source>
</evidence>
<evidence type="ECO:0000256" key="6">
    <source>
        <dbReference type="ARBA" id="ARBA00022824"/>
    </source>
</evidence>
<feature type="transmembrane region" description="Helical" evidence="10">
    <location>
        <begin position="307"/>
        <end position="327"/>
    </location>
</feature>
<dbReference type="GO" id="GO:0005789">
    <property type="term" value="C:endoplasmic reticulum membrane"/>
    <property type="evidence" value="ECO:0007669"/>
    <property type="project" value="UniProtKB-SubCell"/>
</dbReference>
<feature type="transmembrane region" description="Helical" evidence="10">
    <location>
        <begin position="173"/>
        <end position="192"/>
    </location>
</feature>